<dbReference type="InterPro" id="IPR052708">
    <property type="entry name" value="PxpC"/>
</dbReference>
<evidence type="ECO:0000313" key="6">
    <source>
        <dbReference type="Proteomes" id="UP001501011"/>
    </source>
</evidence>
<reference evidence="6" key="1">
    <citation type="journal article" date="2019" name="Int. J. Syst. Evol. Microbiol.">
        <title>The Global Catalogue of Microorganisms (GCM) 10K type strain sequencing project: providing services to taxonomists for standard genome sequencing and annotation.</title>
        <authorList>
            <consortium name="The Broad Institute Genomics Platform"/>
            <consortium name="The Broad Institute Genome Sequencing Center for Infectious Disease"/>
            <person name="Wu L."/>
            <person name="Ma J."/>
        </authorList>
    </citation>
    <scope>NUCLEOTIDE SEQUENCE [LARGE SCALE GENOMIC DNA]</scope>
    <source>
        <strain evidence="6">JCM 17728</strain>
    </source>
</reference>
<name>A0ABP8ILM8_9GAMM</name>
<keyword evidence="2" id="KW-0378">Hydrolase</keyword>
<comment type="caution">
    <text evidence="5">The sequence shown here is derived from an EMBL/GenBank/DDBJ whole genome shotgun (WGS) entry which is preliminary data.</text>
</comment>
<keyword evidence="1" id="KW-0547">Nucleotide-binding</keyword>
<protein>
    <submittedName>
        <fullName evidence="5">Biotin-dependent carboxyltransferase family protein</fullName>
    </submittedName>
</protein>
<keyword evidence="6" id="KW-1185">Reference proteome</keyword>
<sequence>MSIKVLKAGLLTTVQDLGRCGYREFGIATNGVLDEYSCEIANWLVGNDKNQAVLEVTHIGPTLEFTTAVTVGIAGAKFDIYINDQQVMMNSTLHLKKGDVLKFGKLHTGARAYVAFAGRLTIKPVMGSASTSLLANFGGLEGRALKDGDVIDIEPADFTDSRVTPSELSEEHHHNLLQNHIIARVTEGREFSQLSSSSQARLLESNYEVTSFSNRMAIKLDGEALELSEDLSMTTTAIVAGTIQLPPNGQPIITLADGQTAGGYPRIGQVISADLSLLAQLKPNDTLSFYQVDIQKAVETLKAKNQYIKQVLTS</sequence>
<keyword evidence="3" id="KW-0067">ATP-binding</keyword>
<dbReference type="Proteomes" id="UP001501011">
    <property type="component" value="Unassembled WGS sequence"/>
</dbReference>
<organism evidence="5 6">
    <name type="scientific">Kangiella marina</name>
    <dbReference type="NCBI Taxonomy" id="1079178"/>
    <lineage>
        <taxon>Bacteria</taxon>
        <taxon>Pseudomonadati</taxon>
        <taxon>Pseudomonadota</taxon>
        <taxon>Gammaproteobacteria</taxon>
        <taxon>Kangiellales</taxon>
        <taxon>Kangiellaceae</taxon>
        <taxon>Kangiella</taxon>
    </lineage>
</organism>
<evidence type="ECO:0000256" key="1">
    <source>
        <dbReference type="ARBA" id="ARBA00022741"/>
    </source>
</evidence>
<dbReference type="InterPro" id="IPR029000">
    <property type="entry name" value="Cyclophilin-like_dom_sf"/>
</dbReference>
<dbReference type="Gene3D" id="2.40.100.10">
    <property type="entry name" value="Cyclophilin-like"/>
    <property type="match status" value="1"/>
</dbReference>
<gene>
    <name evidence="5" type="ORF">GCM10023151_16960</name>
</gene>
<proteinExistence type="predicted"/>
<dbReference type="NCBIfam" id="TIGR00724">
    <property type="entry name" value="urea_amlyse_rel"/>
    <property type="match status" value="1"/>
</dbReference>
<dbReference type="PANTHER" id="PTHR43309">
    <property type="entry name" value="5-OXOPROLINASE SUBUNIT C"/>
    <property type="match status" value="1"/>
</dbReference>
<dbReference type="InterPro" id="IPR003778">
    <property type="entry name" value="CT_A_B"/>
</dbReference>
<dbReference type="RefSeq" id="WP_345292795.1">
    <property type="nucleotide sequence ID" value="NZ_BAABFV010000002.1"/>
</dbReference>
<evidence type="ECO:0000259" key="4">
    <source>
        <dbReference type="SMART" id="SM00797"/>
    </source>
</evidence>
<dbReference type="Pfam" id="PF02626">
    <property type="entry name" value="CT_A_B"/>
    <property type="match status" value="1"/>
</dbReference>
<evidence type="ECO:0000313" key="5">
    <source>
        <dbReference type="EMBL" id="GAA4362613.1"/>
    </source>
</evidence>
<dbReference type="SUPFAM" id="SSF50891">
    <property type="entry name" value="Cyclophilin-like"/>
    <property type="match status" value="1"/>
</dbReference>
<evidence type="ECO:0000256" key="2">
    <source>
        <dbReference type="ARBA" id="ARBA00022801"/>
    </source>
</evidence>
<feature type="domain" description="Carboxyltransferase" evidence="4">
    <location>
        <begin position="24"/>
        <end position="307"/>
    </location>
</feature>
<evidence type="ECO:0000256" key="3">
    <source>
        <dbReference type="ARBA" id="ARBA00022840"/>
    </source>
</evidence>
<accession>A0ABP8ILM8</accession>
<dbReference type="SMART" id="SM00797">
    <property type="entry name" value="AHS2"/>
    <property type="match status" value="1"/>
</dbReference>
<dbReference type="EMBL" id="BAABFV010000002">
    <property type="protein sequence ID" value="GAA4362613.1"/>
    <property type="molecule type" value="Genomic_DNA"/>
</dbReference>
<dbReference type="PANTHER" id="PTHR43309:SF5">
    <property type="entry name" value="5-OXOPROLINASE SUBUNIT C"/>
    <property type="match status" value="1"/>
</dbReference>